<dbReference type="EMBL" id="PYVN01000052">
    <property type="protein sequence ID" value="PTB85980.1"/>
    <property type="molecule type" value="Genomic_DNA"/>
</dbReference>
<protein>
    <submittedName>
        <fullName evidence="1">Uncharacterized protein</fullName>
    </submittedName>
</protein>
<reference evidence="1" key="1">
    <citation type="submission" date="2018-03" db="EMBL/GenBank/DDBJ databases">
        <title>Cross-interface Injection: A General Nanoliter Liquid Handling Method Applied to Single Cells Genome Amplification Automated Nanoliter Liquid Handling Applied to Single Cell Multiple Displacement Amplification.</title>
        <authorList>
            <person name="Yun J."/>
            <person name="Xu P."/>
            <person name="Xu J."/>
            <person name="Dai X."/>
            <person name="Wang Y."/>
            <person name="Zheng X."/>
            <person name="Cao C."/>
            <person name="Yi Q."/>
            <person name="Zhu Y."/>
            <person name="Wang L."/>
            <person name="Dong Z."/>
            <person name="Huang Y."/>
            <person name="Huang L."/>
            <person name="Du W."/>
        </authorList>
    </citation>
    <scope>NUCLEOTIDE SEQUENCE [LARGE SCALE GENOMIC DNA]</scope>
    <source>
        <strain evidence="1">Z-D3-2</strain>
    </source>
</reference>
<gene>
    <name evidence="1" type="ORF">C9940_04230</name>
</gene>
<proteinExistence type="predicted"/>
<name>A0A2T4CWP1_9GAMM</name>
<organism evidence="1">
    <name type="scientific">Pseudidiomarina aestuarii</name>
    <dbReference type="NCBI Taxonomy" id="624146"/>
    <lineage>
        <taxon>Bacteria</taxon>
        <taxon>Pseudomonadati</taxon>
        <taxon>Pseudomonadota</taxon>
        <taxon>Gammaproteobacteria</taxon>
        <taxon>Alteromonadales</taxon>
        <taxon>Idiomarinaceae</taxon>
        <taxon>Pseudidiomarina</taxon>
    </lineage>
</organism>
<dbReference type="AlphaFoldDB" id="A0A2T4CWP1"/>
<comment type="caution">
    <text evidence="1">The sequence shown here is derived from an EMBL/GenBank/DDBJ whole genome shotgun (WGS) entry which is preliminary data.</text>
</comment>
<sequence>MPQFNERALYAFWALQKSVNDLISLLLKCRLFIRTLENADKKILIKEAKVNERRALGNKFVPFLSGLRRKPAVSKKTYQNAQKALDGRS</sequence>
<accession>A0A2T4CWP1</accession>
<evidence type="ECO:0000313" key="1">
    <source>
        <dbReference type="EMBL" id="PTB85980.1"/>
    </source>
</evidence>